<dbReference type="GO" id="GO:0005737">
    <property type="term" value="C:cytoplasm"/>
    <property type="evidence" value="ECO:0007669"/>
    <property type="project" value="TreeGrafter"/>
</dbReference>
<sequence length="409" mass="44897">MYGCEDIAPYASVIINGIYWAVDSPKLLTLPDAKYLLRPANTPWIPSSVGSPALPHRMLAICDISADPGGSIEFMNECTTIDTPFCLYDADRNKDSKRCYLSVGLSVTGTTLLVIAWARTVFHLSFKGPGVLVCSIDNMPTQLPLESTDFFGEMLYPYALDILQSDALLPLEQHNFLPAVHGVSHRIVTAHIKQWIERERGADVLVAIIASNGKLTPNFEYIQELRTMSTRSWHKAGSPREGGCRRIVLLGAGYVSAPVVQYLHKEHNVHITIASALKDEADAIASVYQQSVEPVLLDVLERPDTLQDLVSSADVVVSLLPSPLHHLVAECCIEQGVHMVTASYCTKKMMELHERAVEAGVTIVNEVGLDPGIDHLLAMECIDEVHQAGGKVESFVSYCGGQWTTHDHI</sequence>
<accession>A0A7R9DR19</accession>
<keyword evidence="3" id="KW-0812">Transmembrane</keyword>
<keyword evidence="3" id="KW-0472">Membrane</keyword>
<dbReference type="InterPro" id="IPR005097">
    <property type="entry name" value="Sacchrp_dh_NADP-bd"/>
</dbReference>
<dbReference type="FunFam" id="3.40.50.720:FF:000072">
    <property type="entry name" value="Saccharopine dehydrogenase [NADP(+), L-glutamate-forming]"/>
    <property type="match status" value="1"/>
</dbReference>
<dbReference type="PANTHER" id="PTHR11133:SF22">
    <property type="entry name" value="ALPHA-AMINOADIPIC SEMIALDEHYDE SYNTHASE, MITOCHONDRIAL"/>
    <property type="match status" value="1"/>
</dbReference>
<feature type="domain" description="Saccharopine dehydrogenase-like C-terminal" evidence="5">
    <location>
        <begin position="368"/>
        <end position="404"/>
    </location>
</feature>
<dbReference type="GO" id="GO:0004753">
    <property type="term" value="F:saccharopine dehydrogenase activity"/>
    <property type="evidence" value="ECO:0007669"/>
    <property type="project" value="TreeGrafter"/>
</dbReference>
<dbReference type="InterPro" id="IPR032095">
    <property type="entry name" value="Sacchrp_dh-like_C"/>
</dbReference>
<keyword evidence="2" id="KW-0560">Oxidoreductase</keyword>
<dbReference type="InterPro" id="IPR036291">
    <property type="entry name" value="NAD(P)-bd_dom_sf"/>
</dbReference>
<name>A0A7R9DR19_TIMPO</name>
<reference evidence="6" key="1">
    <citation type="submission" date="2020-11" db="EMBL/GenBank/DDBJ databases">
        <authorList>
            <person name="Tran Van P."/>
        </authorList>
    </citation>
    <scope>NUCLEOTIDE SEQUENCE</scope>
</reference>
<gene>
    <name evidence="6" type="ORF">TPSB3V08_LOCUS12872</name>
</gene>
<feature type="transmembrane region" description="Helical" evidence="3">
    <location>
        <begin position="99"/>
        <end position="118"/>
    </location>
</feature>
<dbReference type="Gene3D" id="3.40.50.720">
    <property type="entry name" value="NAD(P)-binding Rossmann-like Domain"/>
    <property type="match status" value="2"/>
</dbReference>
<evidence type="ECO:0000259" key="4">
    <source>
        <dbReference type="Pfam" id="PF03435"/>
    </source>
</evidence>
<keyword evidence="3" id="KW-1133">Transmembrane helix</keyword>
<evidence type="ECO:0000259" key="5">
    <source>
        <dbReference type="Pfam" id="PF16653"/>
    </source>
</evidence>
<evidence type="ECO:0000256" key="1">
    <source>
        <dbReference type="ARBA" id="ARBA00022857"/>
    </source>
</evidence>
<evidence type="ECO:0000256" key="3">
    <source>
        <dbReference type="SAM" id="Phobius"/>
    </source>
</evidence>
<dbReference type="PANTHER" id="PTHR11133">
    <property type="entry name" value="SACCHAROPINE DEHYDROGENASE"/>
    <property type="match status" value="1"/>
</dbReference>
<organism evidence="6">
    <name type="scientific">Timema poppense</name>
    <name type="common">Walking stick</name>
    <dbReference type="NCBI Taxonomy" id="170557"/>
    <lineage>
        <taxon>Eukaryota</taxon>
        <taxon>Metazoa</taxon>
        <taxon>Ecdysozoa</taxon>
        <taxon>Arthropoda</taxon>
        <taxon>Hexapoda</taxon>
        <taxon>Insecta</taxon>
        <taxon>Pterygota</taxon>
        <taxon>Neoptera</taxon>
        <taxon>Polyneoptera</taxon>
        <taxon>Phasmatodea</taxon>
        <taxon>Timematodea</taxon>
        <taxon>Timematoidea</taxon>
        <taxon>Timematidae</taxon>
        <taxon>Timema</taxon>
    </lineage>
</organism>
<evidence type="ECO:0000313" key="6">
    <source>
        <dbReference type="EMBL" id="CAD7419279.1"/>
    </source>
</evidence>
<dbReference type="AlphaFoldDB" id="A0A7R9DR19"/>
<dbReference type="Pfam" id="PF03435">
    <property type="entry name" value="Sacchrp_dh_NADP"/>
    <property type="match status" value="1"/>
</dbReference>
<dbReference type="SUPFAM" id="SSF51735">
    <property type="entry name" value="NAD(P)-binding Rossmann-fold domains"/>
    <property type="match status" value="1"/>
</dbReference>
<proteinExistence type="predicted"/>
<dbReference type="Pfam" id="PF16653">
    <property type="entry name" value="Sacchrp_dh_C"/>
    <property type="match status" value="1"/>
</dbReference>
<keyword evidence="1" id="KW-0521">NADP</keyword>
<evidence type="ECO:0008006" key="7">
    <source>
        <dbReference type="Google" id="ProtNLM"/>
    </source>
</evidence>
<protein>
    <recommendedName>
        <fullName evidence="7">Saccharopine dehydrogenase</fullName>
    </recommendedName>
</protein>
<dbReference type="GO" id="GO:0019878">
    <property type="term" value="P:lysine biosynthetic process via aminoadipic acid"/>
    <property type="evidence" value="ECO:0007669"/>
    <property type="project" value="TreeGrafter"/>
</dbReference>
<dbReference type="InterPro" id="IPR051168">
    <property type="entry name" value="AASS"/>
</dbReference>
<dbReference type="EMBL" id="OD020572">
    <property type="protein sequence ID" value="CAD7419279.1"/>
    <property type="molecule type" value="Genomic_DNA"/>
</dbReference>
<feature type="domain" description="Saccharopine dehydrogenase NADP binding" evidence="4">
    <location>
        <begin position="247"/>
        <end position="364"/>
    </location>
</feature>
<evidence type="ECO:0000256" key="2">
    <source>
        <dbReference type="ARBA" id="ARBA00023002"/>
    </source>
</evidence>